<protein>
    <submittedName>
        <fullName evidence="2">General transcription factor 3C polypeptide 6-like</fullName>
    </submittedName>
</protein>
<organism evidence="2">
    <name type="scientific">Phallusia mammillata</name>
    <dbReference type="NCBI Taxonomy" id="59560"/>
    <lineage>
        <taxon>Eukaryota</taxon>
        <taxon>Metazoa</taxon>
        <taxon>Chordata</taxon>
        <taxon>Tunicata</taxon>
        <taxon>Ascidiacea</taxon>
        <taxon>Phlebobranchia</taxon>
        <taxon>Ascidiidae</taxon>
        <taxon>Phallusia</taxon>
    </lineage>
</organism>
<dbReference type="GO" id="GO:0000127">
    <property type="term" value="C:transcription factor TFIIIC complex"/>
    <property type="evidence" value="ECO:0007669"/>
    <property type="project" value="TreeGrafter"/>
</dbReference>
<sequence>MEVSENSDEEWELVGEEYVVIDLVGMIDKDVIKNCDKSKVKLIGMLDAEEPVLQLDNSVFIGKREDAPGTCVLFQKDEVEEDAISDDEHNHFQQQKTNSTAKTSLTYHCCTNKKLIMHQTFLTAKQT</sequence>
<dbReference type="GO" id="GO:0006383">
    <property type="term" value="P:transcription by RNA polymerase III"/>
    <property type="evidence" value="ECO:0007669"/>
    <property type="project" value="InterPro"/>
</dbReference>
<reference evidence="2" key="1">
    <citation type="submission" date="2020-04" db="EMBL/GenBank/DDBJ databases">
        <authorList>
            <person name="Neveu A P."/>
        </authorList>
    </citation>
    <scope>NUCLEOTIDE SEQUENCE</scope>
    <source>
        <tissue evidence="2">Whole embryo</tissue>
    </source>
</reference>
<dbReference type="InterPro" id="IPR019481">
    <property type="entry name" value="TFIIIC_triple_barrel"/>
</dbReference>
<dbReference type="PANTHER" id="PTHR21860:SF2">
    <property type="entry name" value="GENERAL TRANSCRIPTION FACTOR 3C POLYPEPTIDE 6"/>
    <property type="match status" value="1"/>
</dbReference>
<feature type="domain" description="Transcription factor TFIIIC triple barrel" evidence="1">
    <location>
        <begin position="16"/>
        <end position="122"/>
    </location>
</feature>
<dbReference type="InterPro" id="IPR042771">
    <property type="entry name" value="GTF3C6-like"/>
</dbReference>
<evidence type="ECO:0000259" key="1">
    <source>
        <dbReference type="Pfam" id="PF10419"/>
    </source>
</evidence>
<dbReference type="AlphaFoldDB" id="A0A6F9DDI8"/>
<dbReference type="PANTHER" id="PTHR21860">
    <property type="entry name" value="TRANSCRIPTION INITIATION FACTOR IIIC TFIIIC , POLYPEPTIDE 6-RELATED"/>
    <property type="match status" value="1"/>
</dbReference>
<dbReference type="Gene3D" id="2.60.40.4370">
    <property type="match status" value="1"/>
</dbReference>
<dbReference type="EMBL" id="LR785645">
    <property type="protein sequence ID" value="CAB3251347.1"/>
    <property type="molecule type" value="mRNA"/>
</dbReference>
<proteinExistence type="evidence at transcript level"/>
<accession>A0A6F9DDI8</accession>
<dbReference type="Pfam" id="PF10419">
    <property type="entry name" value="TFIIIC_sub6"/>
    <property type="match status" value="1"/>
</dbReference>
<evidence type="ECO:0000313" key="2">
    <source>
        <dbReference type="EMBL" id="CAB3251347.1"/>
    </source>
</evidence>
<gene>
    <name evidence="2" type="primary">Gtf3c6</name>
</gene>
<name>A0A6F9DDI8_9ASCI</name>